<evidence type="ECO:0000256" key="1">
    <source>
        <dbReference type="SAM" id="Phobius"/>
    </source>
</evidence>
<dbReference type="RefSeq" id="WP_006826981.1">
    <property type="nucleotide sequence ID" value="NZ_AOIL01000052.1"/>
</dbReference>
<name>L9ZSD8_9EURY</name>
<dbReference type="PATRIC" id="fig|1230458.4.peg.3381"/>
<feature type="transmembrane region" description="Helical" evidence="1">
    <location>
        <begin position="88"/>
        <end position="107"/>
    </location>
</feature>
<dbReference type="AlphaFoldDB" id="L9ZSD8"/>
<sequence length="223" mass="23947">MSTTRADHDWARILEHLLYLVPPVAGVGIVGVLQELEVGVPGLDQVLFLLGTSGYTVLTIGITVAIVCDASRVRRRPKASGNWRPRPWLNGLFALVWAPVAGVAYLARRHRYFGTPPGWSGWWLLVLGSLVATLLGAAVAAIAYVLAIPGLITAAIGLASTVVVGSFPVAIHRDAAYVCTQPNSWRPNPGVYLGLAFLSLTVAPLQPLLAGYYLYKRRAVVDK</sequence>
<dbReference type="EMBL" id="AOIL01000052">
    <property type="protein sequence ID" value="ELY88063.1"/>
    <property type="molecule type" value="Genomic_DNA"/>
</dbReference>
<feature type="transmembrane region" description="Helical" evidence="1">
    <location>
        <begin position="46"/>
        <end position="67"/>
    </location>
</feature>
<evidence type="ECO:0000313" key="3">
    <source>
        <dbReference type="Proteomes" id="UP000011648"/>
    </source>
</evidence>
<feature type="transmembrane region" description="Helical" evidence="1">
    <location>
        <begin position="191"/>
        <end position="215"/>
    </location>
</feature>
<proteinExistence type="predicted"/>
<feature type="transmembrane region" description="Helical" evidence="1">
    <location>
        <begin position="119"/>
        <end position="144"/>
    </location>
</feature>
<feature type="transmembrane region" description="Helical" evidence="1">
    <location>
        <begin position="16"/>
        <end position="34"/>
    </location>
</feature>
<dbReference type="OrthoDB" id="185849at2157"/>
<keyword evidence="3" id="KW-1185">Reference proteome</keyword>
<keyword evidence="1" id="KW-0472">Membrane</keyword>
<feature type="transmembrane region" description="Helical" evidence="1">
    <location>
        <begin position="151"/>
        <end position="171"/>
    </location>
</feature>
<organism evidence="2 3">
    <name type="scientific">Natrialba taiwanensis DSM 12281</name>
    <dbReference type="NCBI Taxonomy" id="1230458"/>
    <lineage>
        <taxon>Archaea</taxon>
        <taxon>Methanobacteriati</taxon>
        <taxon>Methanobacteriota</taxon>
        <taxon>Stenosarchaea group</taxon>
        <taxon>Halobacteria</taxon>
        <taxon>Halobacteriales</taxon>
        <taxon>Natrialbaceae</taxon>
        <taxon>Natrialba</taxon>
    </lineage>
</organism>
<accession>L9ZSD8</accession>
<reference evidence="2 3" key="1">
    <citation type="journal article" date="2014" name="PLoS Genet.">
        <title>Phylogenetically driven sequencing of extremely halophilic archaea reveals strategies for static and dynamic osmo-response.</title>
        <authorList>
            <person name="Becker E.A."/>
            <person name="Seitzer P.M."/>
            <person name="Tritt A."/>
            <person name="Larsen D."/>
            <person name="Krusor M."/>
            <person name="Yao A.I."/>
            <person name="Wu D."/>
            <person name="Madern D."/>
            <person name="Eisen J.A."/>
            <person name="Darling A.E."/>
            <person name="Facciotti M.T."/>
        </authorList>
    </citation>
    <scope>NUCLEOTIDE SEQUENCE [LARGE SCALE GENOMIC DNA]</scope>
    <source>
        <strain evidence="2 3">DSM 12281</strain>
    </source>
</reference>
<evidence type="ECO:0000313" key="2">
    <source>
        <dbReference type="EMBL" id="ELY88063.1"/>
    </source>
</evidence>
<gene>
    <name evidence="2" type="ORF">C484_16669</name>
</gene>
<dbReference type="Proteomes" id="UP000011648">
    <property type="component" value="Unassembled WGS sequence"/>
</dbReference>
<protein>
    <submittedName>
        <fullName evidence="2">Uncharacterized protein</fullName>
    </submittedName>
</protein>
<comment type="caution">
    <text evidence="2">The sequence shown here is derived from an EMBL/GenBank/DDBJ whole genome shotgun (WGS) entry which is preliminary data.</text>
</comment>
<keyword evidence="1" id="KW-1133">Transmembrane helix</keyword>
<keyword evidence="1" id="KW-0812">Transmembrane</keyword>